<dbReference type="KEGG" id="ppn:Palpr_3025"/>
<dbReference type="Proteomes" id="UP000008718">
    <property type="component" value="Chromosome"/>
</dbReference>
<dbReference type="AlphaFoldDB" id="E4T8P4"/>
<organism evidence="2 3">
    <name type="scientific">Paludibacter propionicigenes (strain DSM 17365 / JCM 13257 / WB4)</name>
    <dbReference type="NCBI Taxonomy" id="694427"/>
    <lineage>
        <taxon>Bacteria</taxon>
        <taxon>Pseudomonadati</taxon>
        <taxon>Bacteroidota</taxon>
        <taxon>Bacteroidia</taxon>
        <taxon>Bacteroidales</taxon>
        <taxon>Paludibacteraceae</taxon>
        <taxon>Paludibacter</taxon>
    </lineage>
</organism>
<feature type="chain" id="PRO_5003186951" evidence="1">
    <location>
        <begin position="20"/>
        <end position="399"/>
    </location>
</feature>
<gene>
    <name evidence="2" type="ordered locus">Palpr_3025</name>
</gene>
<dbReference type="eggNOG" id="COG1317">
    <property type="taxonomic scope" value="Bacteria"/>
</dbReference>
<dbReference type="STRING" id="694427.Palpr_3025"/>
<reference key="1">
    <citation type="submission" date="2010-11" db="EMBL/GenBank/DDBJ databases">
        <title>The complete genome of Paludibacter propionicigenes DSM 17365.</title>
        <authorList>
            <consortium name="US DOE Joint Genome Institute (JGI-PGF)"/>
            <person name="Lucas S."/>
            <person name="Copeland A."/>
            <person name="Lapidus A."/>
            <person name="Bruce D."/>
            <person name="Goodwin L."/>
            <person name="Pitluck S."/>
            <person name="Kyrpides N."/>
            <person name="Mavromatis K."/>
            <person name="Ivanova N."/>
            <person name="Munk A.C."/>
            <person name="Brettin T."/>
            <person name="Detter J.C."/>
            <person name="Han C."/>
            <person name="Tapia R."/>
            <person name="Land M."/>
            <person name="Hauser L."/>
            <person name="Markowitz V."/>
            <person name="Cheng J.-F."/>
            <person name="Hugenholtz P."/>
            <person name="Woyke T."/>
            <person name="Wu D."/>
            <person name="Gronow S."/>
            <person name="Wellnitz S."/>
            <person name="Brambilla E."/>
            <person name="Klenk H.-P."/>
            <person name="Eisen J.A."/>
        </authorList>
    </citation>
    <scope>NUCLEOTIDE SEQUENCE</scope>
    <source>
        <strain>WB4</strain>
    </source>
</reference>
<evidence type="ECO:0000313" key="2">
    <source>
        <dbReference type="EMBL" id="ADQ81153.1"/>
    </source>
</evidence>
<dbReference type="Pfam" id="PF09411">
    <property type="entry name" value="PagL"/>
    <property type="match status" value="1"/>
</dbReference>
<dbReference type="HOGENOM" id="CLU_591419_0_0_10"/>
<dbReference type="RefSeq" id="WP_013446522.1">
    <property type="nucleotide sequence ID" value="NC_014734.1"/>
</dbReference>
<reference evidence="2 3" key="2">
    <citation type="journal article" date="2011" name="Stand. Genomic Sci.">
        <title>Complete genome sequence of Paludibacter propionicigenes type strain (WB4).</title>
        <authorList>
            <person name="Gronow S."/>
            <person name="Munk C."/>
            <person name="Lapidus A."/>
            <person name="Nolan M."/>
            <person name="Lucas S."/>
            <person name="Hammon N."/>
            <person name="Deshpande S."/>
            <person name="Cheng J.F."/>
            <person name="Tapia R."/>
            <person name="Han C."/>
            <person name="Goodwin L."/>
            <person name="Pitluck S."/>
            <person name="Liolios K."/>
            <person name="Ivanova N."/>
            <person name="Mavromatis K."/>
            <person name="Mikhailova N."/>
            <person name="Pati A."/>
            <person name="Chen A."/>
            <person name="Palaniappan K."/>
            <person name="Land M."/>
            <person name="Hauser L."/>
            <person name="Chang Y.J."/>
            <person name="Jeffries C.D."/>
            <person name="Brambilla E."/>
            <person name="Rohde M."/>
            <person name="Goker M."/>
            <person name="Detter J.C."/>
            <person name="Woyke T."/>
            <person name="Bristow J."/>
            <person name="Eisen J.A."/>
            <person name="Markowitz V."/>
            <person name="Hugenholtz P."/>
            <person name="Kyrpides N.C."/>
            <person name="Klenk H.P."/>
        </authorList>
    </citation>
    <scope>NUCLEOTIDE SEQUENCE [LARGE SCALE GENOMIC DNA]</scope>
    <source>
        <strain evidence="3">DSM 17365 / JCM 13257 / WB4</strain>
    </source>
</reference>
<evidence type="ECO:0000256" key="1">
    <source>
        <dbReference type="SAM" id="SignalP"/>
    </source>
</evidence>
<evidence type="ECO:0000313" key="3">
    <source>
        <dbReference type="Proteomes" id="UP000008718"/>
    </source>
</evidence>
<dbReference type="Gene3D" id="2.40.160.20">
    <property type="match status" value="1"/>
</dbReference>
<keyword evidence="3" id="KW-1185">Reference proteome</keyword>
<accession>E4T8P4</accession>
<proteinExistence type="predicted"/>
<dbReference type="EMBL" id="CP002345">
    <property type="protein sequence ID" value="ADQ81153.1"/>
    <property type="molecule type" value="Genomic_DNA"/>
</dbReference>
<keyword evidence="1" id="KW-0732">Signal</keyword>
<dbReference type="InterPro" id="IPR018550">
    <property type="entry name" value="Lipid-A_deacylase-rel"/>
</dbReference>
<feature type="signal peptide" evidence="1">
    <location>
        <begin position="1"/>
        <end position="19"/>
    </location>
</feature>
<name>E4T8P4_PALPW</name>
<protein>
    <submittedName>
        <fullName evidence="2">Lipid A 3-O-deacylase-related protein</fullName>
    </submittedName>
</protein>
<sequence>MKKNLFFIILILSVNTLCAQTYQNYSWKLEGIYGKILPHDQHVKELVSNPVTGAELSLEFQTMGEKSWHQFTGFPSVGVGAVWLNLGNPQKLGNAFALYPYINFPLIRTNLFNLSLKAGAGASYLTKTYYNTNKDSQGNTLPSLTGTNGAIGSALNVYFAGGGSLEIPIAKGFSLMAEYTWNHMSNGSAVAPNSGLNLLNGFVGVKYFPNYENYQSPTAHYVQKIPRKFSYEVIVSGGFRQLYYKDDKTFPIASVSFGVYRPLSNFYRMGLGVDAFYDGAYNGRTSFERTYITTDEFKNKIRVGVSWQHEILLGRFIAGFDFGLYLYDPLKNLSPYNDAKVGTLHKPLIYKYDIDKEDGWFYSRAALKYALNEHYFLSLGLKTHLQKAEFIEWGLGYVF</sequence>
<dbReference type="OrthoDB" id="627554at2"/>